<dbReference type="InterPro" id="IPR053842">
    <property type="entry name" value="NikA-like"/>
</dbReference>
<protein>
    <submittedName>
        <fullName evidence="1">Bacterial mobilisation protein (MobC)</fullName>
    </submittedName>
</protein>
<organism evidence="1">
    <name type="scientific">Clostridium innocuum</name>
    <dbReference type="NCBI Taxonomy" id="1522"/>
    <lineage>
        <taxon>Bacteria</taxon>
        <taxon>Bacillati</taxon>
        <taxon>Bacillota</taxon>
        <taxon>Clostridia</taxon>
        <taxon>Eubacteriales</taxon>
        <taxon>Clostridiaceae</taxon>
        <taxon>Clostridium</taxon>
    </lineage>
</organism>
<sequence>MKRNHEIKIRFNDDEFKILNNKLKKTSLSREAFSRACILGKEIKVPPDLEYYKLKNEFNHIGNNLNQIARALNNRQDITLKTIMETVKELRQMIKNLDEKVRS</sequence>
<evidence type="ECO:0000313" key="1">
    <source>
        <dbReference type="EMBL" id="VYT42564.1"/>
    </source>
</evidence>
<dbReference type="EMBL" id="CACRTE010000034">
    <property type="protein sequence ID" value="VYT42564.1"/>
    <property type="molecule type" value="Genomic_DNA"/>
</dbReference>
<dbReference type="AlphaFoldDB" id="A0A6N2WII2"/>
<name>A0A6N2WII2_CLOIN</name>
<gene>
    <name evidence="1" type="ORF">CILFYP12_00055</name>
</gene>
<reference evidence="1" key="1">
    <citation type="submission" date="2019-11" db="EMBL/GenBank/DDBJ databases">
        <authorList>
            <person name="Feng L."/>
        </authorList>
    </citation>
    <scope>NUCLEOTIDE SEQUENCE</scope>
    <source>
        <strain evidence="1">CinnocuumLFYP12</strain>
    </source>
</reference>
<dbReference type="RefSeq" id="WP_156346890.1">
    <property type="nucleotide sequence ID" value="NZ_CACRTE010000034.1"/>
</dbReference>
<proteinExistence type="predicted"/>
<dbReference type="Pfam" id="PF21983">
    <property type="entry name" value="NikA-like"/>
    <property type="match status" value="1"/>
</dbReference>
<accession>A0A6N2WII2</accession>